<sequence length="298" mass="30357">MGGKDLPLIALYGISATVLLFAFAVFSDLQNEISSIWDELDGEMIRFKVQTDDIWKNIVQLSRTHKNRNKRQNYYEKFQTYFPNLAVEATTRSSPPSIRPPDLCNCVIENRCPAGPRGRKGTPGIPGQNGTDGPFGNPGSDAPNETTVLQGFAECFTCPQGEPGVLGARGPIGMKGMKGAHGSLGQGGRDGPPGNSGELGAPGHSGHAGLPGEKGVPGADAKLLQGVQGQPGLRGQAGLPGATGDNGEVGGSGPLGPPGLSGNSGFSGSHGAPGANGVPGLVGLPGPDAFYCPCPPPS</sequence>
<proteinExistence type="predicted"/>
<feature type="transmembrane region" description="Helical" evidence="3">
    <location>
        <begin position="6"/>
        <end position="26"/>
    </location>
</feature>
<dbReference type="AlphaFoldDB" id="A0A4U5LW86"/>
<dbReference type="GO" id="GO:0042302">
    <property type="term" value="F:structural constituent of cuticle"/>
    <property type="evidence" value="ECO:0007669"/>
    <property type="project" value="InterPro"/>
</dbReference>
<dbReference type="OrthoDB" id="5877731at2759"/>
<keyword evidence="3" id="KW-0472">Membrane</keyword>
<evidence type="ECO:0000313" key="5">
    <source>
        <dbReference type="EMBL" id="TKR60427.1"/>
    </source>
</evidence>
<feature type="region of interest" description="Disordered" evidence="2">
    <location>
        <begin position="116"/>
        <end position="145"/>
    </location>
</feature>
<keyword evidence="3" id="KW-0812">Transmembrane</keyword>
<dbReference type="STRING" id="34508.A0A4U5LW86"/>
<evidence type="ECO:0000256" key="3">
    <source>
        <dbReference type="SAM" id="Phobius"/>
    </source>
</evidence>
<dbReference type="InterPro" id="IPR002486">
    <property type="entry name" value="Col_cuticle_N"/>
</dbReference>
<keyword evidence="3" id="KW-1133">Transmembrane helix</keyword>
<evidence type="ECO:0000259" key="4">
    <source>
        <dbReference type="SMART" id="SM01088"/>
    </source>
</evidence>
<dbReference type="Pfam" id="PF01484">
    <property type="entry name" value="Col_cuticle_N"/>
    <property type="match status" value="1"/>
</dbReference>
<keyword evidence="1" id="KW-0677">Repeat</keyword>
<reference evidence="5 6" key="2">
    <citation type="journal article" date="2019" name="G3 (Bethesda)">
        <title>Hybrid Assembly of the Genome of the Entomopathogenic Nematode Steinernema carpocapsae Identifies the X-Chromosome.</title>
        <authorList>
            <person name="Serra L."/>
            <person name="Macchietto M."/>
            <person name="Macias-Munoz A."/>
            <person name="McGill C.J."/>
            <person name="Rodriguez I.M."/>
            <person name="Rodriguez B."/>
            <person name="Murad R."/>
            <person name="Mortazavi A."/>
        </authorList>
    </citation>
    <scope>NUCLEOTIDE SEQUENCE [LARGE SCALE GENOMIC DNA]</scope>
    <source>
        <strain evidence="5 6">ALL</strain>
    </source>
</reference>
<dbReference type="SMART" id="SM01088">
    <property type="entry name" value="Col_cuticle_N"/>
    <property type="match status" value="1"/>
</dbReference>
<evidence type="ECO:0000256" key="1">
    <source>
        <dbReference type="ARBA" id="ARBA00022737"/>
    </source>
</evidence>
<accession>A0A4U5LW86</accession>
<feature type="compositionally biased region" description="Low complexity" evidence="2">
    <location>
        <begin position="258"/>
        <end position="272"/>
    </location>
</feature>
<feature type="compositionally biased region" description="Gly residues" evidence="2">
    <location>
        <begin position="182"/>
        <end position="191"/>
    </location>
</feature>
<dbReference type="InterPro" id="IPR008160">
    <property type="entry name" value="Collagen"/>
</dbReference>
<keyword evidence="6" id="KW-1185">Reference proteome</keyword>
<organism evidence="5 6">
    <name type="scientific">Steinernema carpocapsae</name>
    <name type="common">Entomopathogenic nematode</name>
    <dbReference type="NCBI Taxonomy" id="34508"/>
    <lineage>
        <taxon>Eukaryota</taxon>
        <taxon>Metazoa</taxon>
        <taxon>Ecdysozoa</taxon>
        <taxon>Nematoda</taxon>
        <taxon>Chromadorea</taxon>
        <taxon>Rhabditida</taxon>
        <taxon>Tylenchina</taxon>
        <taxon>Panagrolaimomorpha</taxon>
        <taxon>Strongyloidoidea</taxon>
        <taxon>Steinernematidae</taxon>
        <taxon>Steinernema</taxon>
    </lineage>
</organism>
<protein>
    <recommendedName>
        <fullName evidence="4">Nematode cuticle collagen N-terminal domain-containing protein</fullName>
    </recommendedName>
</protein>
<dbReference type="PANTHER" id="PTHR24637:SF421">
    <property type="entry name" value="CUTICLE COLLAGEN DPY-2"/>
    <property type="match status" value="1"/>
</dbReference>
<reference evidence="5 6" key="1">
    <citation type="journal article" date="2015" name="Genome Biol.">
        <title>Comparative genomics of Steinernema reveals deeply conserved gene regulatory networks.</title>
        <authorList>
            <person name="Dillman A.R."/>
            <person name="Macchietto M."/>
            <person name="Porter C.F."/>
            <person name="Rogers A."/>
            <person name="Williams B."/>
            <person name="Antoshechkin I."/>
            <person name="Lee M.M."/>
            <person name="Goodwin Z."/>
            <person name="Lu X."/>
            <person name="Lewis E.E."/>
            <person name="Goodrich-Blair H."/>
            <person name="Stock S.P."/>
            <person name="Adams B.J."/>
            <person name="Sternberg P.W."/>
            <person name="Mortazavi A."/>
        </authorList>
    </citation>
    <scope>NUCLEOTIDE SEQUENCE [LARGE SCALE GENOMIC DNA]</scope>
    <source>
        <strain evidence="5 6">ALL</strain>
    </source>
</reference>
<dbReference type="Pfam" id="PF01391">
    <property type="entry name" value="Collagen"/>
    <property type="match status" value="2"/>
</dbReference>
<name>A0A4U5LW86_STECR</name>
<evidence type="ECO:0000313" key="6">
    <source>
        <dbReference type="Proteomes" id="UP000298663"/>
    </source>
</evidence>
<feature type="domain" description="Nematode cuticle collagen N-terminal" evidence="4">
    <location>
        <begin position="8"/>
        <end position="58"/>
    </location>
</feature>
<comment type="caution">
    <text evidence="5">The sequence shown here is derived from an EMBL/GenBank/DDBJ whole genome shotgun (WGS) entry which is preliminary data.</text>
</comment>
<gene>
    <name evidence="5" type="ORF">L596_027676</name>
</gene>
<evidence type="ECO:0000256" key="2">
    <source>
        <dbReference type="SAM" id="MobiDB-lite"/>
    </source>
</evidence>
<feature type="region of interest" description="Disordered" evidence="2">
    <location>
        <begin position="176"/>
        <end position="272"/>
    </location>
</feature>
<dbReference type="PANTHER" id="PTHR24637">
    <property type="entry name" value="COLLAGEN"/>
    <property type="match status" value="1"/>
</dbReference>
<dbReference type="EMBL" id="AZBU02000011">
    <property type="protein sequence ID" value="TKR60427.1"/>
    <property type="molecule type" value="Genomic_DNA"/>
</dbReference>
<dbReference type="Proteomes" id="UP000298663">
    <property type="component" value="Unassembled WGS sequence"/>
</dbReference>